<dbReference type="Gene3D" id="1.25.40.10">
    <property type="entry name" value="Tetratricopeptide repeat domain"/>
    <property type="match status" value="2"/>
</dbReference>
<dbReference type="InterPro" id="IPR050498">
    <property type="entry name" value="Ycf3"/>
</dbReference>
<evidence type="ECO:0000256" key="1">
    <source>
        <dbReference type="ARBA" id="ARBA00022737"/>
    </source>
</evidence>
<feature type="signal peptide" evidence="4">
    <location>
        <begin position="1"/>
        <end position="23"/>
    </location>
</feature>
<evidence type="ECO:0000256" key="2">
    <source>
        <dbReference type="ARBA" id="ARBA00022803"/>
    </source>
</evidence>
<keyword evidence="6" id="KW-1185">Reference proteome</keyword>
<dbReference type="SUPFAM" id="SSF81901">
    <property type="entry name" value="HCP-like"/>
    <property type="match status" value="1"/>
</dbReference>
<proteinExistence type="predicted"/>
<feature type="repeat" description="TPR" evidence="3">
    <location>
        <begin position="70"/>
        <end position="103"/>
    </location>
</feature>
<dbReference type="SMART" id="SM00028">
    <property type="entry name" value="TPR"/>
    <property type="match status" value="2"/>
</dbReference>
<dbReference type="InterPro" id="IPR019734">
    <property type="entry name" value="TPR_rpt"/>
</dbReference>
<dbReference type="PANTHER" id="PTHR44858:SF1">
    <property type="entry name" value="UDP-N-ACETYLGLUCOSAMINE--PEPTIDE N-ACETYLGLUCOSAMINYLTRANSFERASE SPINDLY-RELATED"/>
    <property type="match status" value="1"/>
</dbReference>
<dbReference type="InterPro" id="IPR011990">
    <property type="entry name" value="TPR-like_helical_dom_sf"/>
</dbReference>
<evidence type="ECO:0000256" key="3">
    <source>
        <dbReference type="PROSITE-ProRule" id="PRU00339"/>
    </source>
</evidence>
<organism evidence="5 6">
    <name type="scientific">Niastella koreensis</name>
    <dbReference type="NCBI Taxonomy" id="354356"/>
    <lineage>
        <taxon>Bacteria</taxon>
        <taxon>Pseudomonadati</taxon>
        <taxon>Bacteroidota</taxon>
        <taxon>Chitinophagia</taxon>
        <taxon>Chitinophagales</taxon>
        <taxon>Chitinophagaceae</taxon>
        <taxon>Niastella</taxon>
    </lineage>
</organism>
<comment type="caution">
    <text evidence="5">The sequence shown here is derived from an EMBL/GenBank/DDBJ whole genome shotgun (WGS) entry which is preliminary data.</text>
</comment>
<accession>A0ABX3NYQ9</accession>
<dbReference type="PANTHER" id="PTHR44858">
    <property type="entry name" value="TETRATRICOPEPTIDE REPEAT PROTEIN 6"/>
    <property type="match status" value="1"/>
</dbReference>
<keyword evidence="1" id="KW-0677">Repeat</keyword>
<keyword evidence="4" id="KW-0732">Signal</keyword>
<dbReference type="PROSITE" id="PS50005">
    <property type="entry name" value="TPR"/>
    <property type="match status" value="2"/>
</dbReference>
<dbReference type="RefSeq" id="WP_014219997.1">
    <property type="nucleotide sequence ID" value="NZ_LWBO01000010.1"/>
</dbReference>
<keyword evidence="2 3" id="KW-0802">TPR repeat</keyword>
<name>A0ABX3NYQ9_9BACT</name>
<feature type="chain" id="PRO_5045893716" description="Tetratricopeptide repeat protein" evidence="4">
    <location>
        <begin position="24"/>
        <end position="281"/>
    </location>
</feature>
<evidence type="ECO:0008006" key="7">
    <source>
        <dbReference type="Google" id="ProtNLM"/>
    </source>
</evidence>
<sequence>MCTTLKKSSLLLGLLIVMQWCHAQTNCNVFHDSCHIKACLIYNAADQFPQGTRKSQQYYDSAIRTCPDYAEAWREISVPYLKRGDFYTWRKYMDRAVDLKPYPFLGIRGWCLFKFLRDYNGALTDLRRFDTLSGFHPMNSGDGNYNLYIVMALCERELGNYPQAFHYFAVGIDSVLAQQGDKWIGFSDYIHRAVTKMRTKDYAGALADLDLQLKKYDNYAEIYYYQGLIYQSLRQEKEAMASLEKARTLAAADHHLSDIYCEMQDEVFIEDIDEAIHSIKK</sequence>
<dbReference type="EMBL" id="LWBO01000010">
    <property type="protein sequence ID" value="OQP49607.1"/>
    <property type="molecule type" value="Genomic_DNA"/>
</dbReference>
<evidence type="ECO:0000256" key="4">
    <source>
        <dbReference type="SAM" id="SignalP"/>
    </source>
</evidence>
<evidence type="ECO:0000313" key="6">
    <source>
        <dbReference type="Proteomes" id="UP000192277"/>
    </source>
</evidence>
<protein>
    <recommendedName>
        <fullName evidence="7">Tetratricopeptide repeat protein</fullName>
    </recommendedName>
</protein>
<gene>
    <name evidence="5" type="ORF">A4D02_28875</name>
</gene>
<dbReference type="Proteomes" id="UP000192277">
    <property type="component" value="Unassembled WGS sequence"/>
</dbReference>
<feature type="repeat" description="TPR" evidence="3">
    <location>
        <begin position="220"/>
        <end position="253"/>
    </location>
</feature>
<evidence type="ECO:0000313" key="5">
    <source>
        <dbReference type="EMBL" id="OQP49607.1"/>
    </source>
</evidence>
<reference evidence="5 6" key="1">
    <citation type="submission" date="2016-04" db="EMBL/GenBank/DDBJ databases">
        <authorList>
            <person name="Chen L."/>
            <person name="Zhuang W."/>
            <person name="Wang G."/>
        </authorList>
    </citation>
    <scope>NUCLEOTIDE SEQUENCE [LARGE SCALE GENOMIC DNA]</scope>
    <source>
        <strain evidence="6">GR20</strain>
    </source>
</reference>